<protein>
    <submittedName>
        <fullName evidence="17">Wall-associated receptor kinase-like 14</fullName>
    </submittedName>
</protein>
<evidence type="ECO:0000313" key="17">
    <source>
        <dbReference type="RefSeq" id="XP_022951137.1"/>
    </source>
</evidence>
<feature type="domain" description="Protein kinase" evidence="15">
    <location>
        <begin position="392"/>
        <end position="667"/>
    </location>
</feature>
<proteinExistence type="predicted"/>
<evidence type="ECO:0000313" key="16">
    <source>
        <dbReference type="Proteomes" id="UP000504609"/>
    </source>
</evidence>
<dbReference type="GeneID" id="111454075"/>
<dbReference type="Proteomes" id="UP000504609">
    <property type="component" value="Unplaced"/>
</dbReference>
<gene>
    <name evidence="17" type="primary">LOC111454075</name>
</gene>
<dbReference type="GO" id="GO:0005524">
    <property type="term" value="F:ATP binding"/>
    <property type="evidence" value="ECO:0007669"/>
    <property type="project" value="UniProtKB-UniRule"/>
</dbReference>
<dbReference type="SUPFAM" id="SSF56112">
    <property type="entry name" value="Protein kinase-like (PK-like)"/>
    <property type="match status" value="1"/>
</dbReference>
<sequence>MLRIIPCFPFHLLQLHTFSDAGKIHHFPGKSQPNTKIFSPFSTLPSMISKTQFLNFPIFLLVLILTAKTEAKCSKSCISGHLPHDFPYPFGFSADCAIRLNCSRDGAAMIGEFPVESINSDHIKLVTKAKCNRRLHTIRQFFSHHYAPTVNNAILLQNCSSPIATCFLPTTMVQTKFESPPNCSVNRTSISCYTQNATATTTATASAGFLDFKNLTATNCDYLLSSISAEALNSNASAGISLEIQTLELGWWLPGSCRGSCHVDANCTELRSPSNGELSHRCRCRDELVGDGYLAGTGCRKASNCYTTNYIIGECRTSTSATRTAILIGTLIGGATVLVTVISFCYFIRRHSNLKSTHIHKITKRRLSEATAGKSPIHIYTYKEIQKATQNFSDDHRLGTGAYATVYAGKLRNDKWVAIKRLKNQDPDTIQQVLNEISLISSVSHPNLVRLLGCSMESGDQILVYEFMPNGTLSQHLQKQRGAGLPWPVRLDIAVETADAIAHLHSAINPPIFHRDIKSSNILLDHNLKSKVADFGLSRLGMAEISHISTAPQGTPGYLDPQYHQDFHLSDKSDVYSFGVVLVELITAMKVVDFCRPKNEVNLAALAADRIGNGRLREIVDPLIEIDKDEWRISSVEKVGEVAFRCLAFHRDMRPSMVEVAAELDEIRRSRWEEGGLKCKEMGLVVESESSKSSHGGGDYFSRASVEDSWQSEQSSPSSNSLLNHVIL</sequence>
<reference evidence="17" key="1">
    <citation type="submission" date="2025-08" db="UniProtKB">
        <authorList>
            <consortium name="RefSeq"/>
        </authorList>
    </citation>
    <scope>IDENTIFICATION</scope>
    <source>
        <tissue evidence="17">Young leaves</tissue>
    </source>
</reference>
<dbReference type="InterPro" id="IPR017441">
    <property type="entry name" value="Protein_kinase_ATP_BS"/>
</dbReference>
<keyword evidence="16" id="KW-1185">Reference proteome</keyword>
<dbReference type="Gene3D" id="3.30.200.20">
    <property type="entry name" value="Phosphorylase Kinase, domain 1"/>
    <property type="match status" value="1"/>
</dbReference>
<accession>A0A6J1GGU4</accession>
<dbReference type="RefSeq" id="XP_022951137.1">
    <property type="nucleotide sequence ID" value="XM_023095369.1"/>
</dbReference>
<keyword evidence="3" id="KW-0808">Transferase</keyword>
<evidence type="ECO:0000256" key="13">
    <source>
        <dbReference type="SAM" id="MobiDB-lite"/>
    </source>
</evidence>
<dbReference type="InterPro" id="IPR011009">
    <property type="entry name" value="Kinase-like_dom_sf"/>
</dbReference>
<dbReference type="InterPro" id="IPR008271">
    <property type="entry name" value="Ser/Thr_kinase_AS"/>
</dbReference>
<feature type="transmembrane region" description="Helical" evidence="14">
    <location>
        <begin position="325"/>
        <end position="348"/>
    </location>
</feature>
<feature type="region of interest" description="Disordered" evidence="13">
    <location>
        <begin position="706"/>
        <end position="728"/>
    </location>
</feature>
<evidence type="ECO:0000256" key="10">
    <source>
        <dbReference type="ARBA" id="ARBA00023136"/>
    </source>
</evidence>
<dbReference type="PANTHER" id="PTHR46008">
    <property type="entry name" value="LEAF RUST 10 DISEASE-RESISTANCE LOCUS RECEPTOR-LIKE PROTEIN KINASE-LIKE 1.4"/>
    <property type="match status" value="1"/>
</dbReference>
<dbReference type="PROSITE" id="PS00108">
    <property type="entry name" value="PROTEIN_KINASE_ST"/>
    <property type="match status" value="1"/>
</dbReference>
<feature type="compositionally biased region" description="Low complexity" evidence="13">
    <location>
        <begin position="709"/>
        <end position="728"/>
    </location>
</feature>
<dbReference type="GO" id="GO:0004674">
    <property type="term" value="F:protein serine/threonine kinase activity"/>
    <property type="evidence" value="ECO:0007669"/>
    <property type="project" value="UniProtKB-KW"/>
</dbReference>
<keyword evidence="8 12" id="KW-0067">ATP-binding</keyword>
<evidence type="ECO:0000256" key="4">
    <source>
        <dbReference type="ARBA" id="ARBA00022692"/>
    </source>
</evidence>
<keyword evidence="9 14" id="KW-1133">Transmembrane helix</keyword>
<dbReference type="PROSITE" id="PS00107">
    <property type="entry name" value="PROTEIN_KINASE_ATP"/>
    <property type="match status" value="1"/>
</dbReference>
<keyword evidence="10 14" id="KW-0472">Membrane</keyword>
<evidence type="ECO:0000256" key="11">
    <source>
        <dbReference type="ARBA" id="ARBA00023180"/>
    </source>
</evidence>
<dbReference type="PANTHER" id="PTHR46008:SF62">
    <property type="entry name" value="PROTEIN KINASE DOMAIN-CONTAINING PROTEIN"/>
    <property type="match status" value="1"/>
</dbReference>
<evidence type="ECO:0000256" key="5">
    <source>
        <dbReference type="ARBA" id="ARBA00022729"/>
    </source>
</evidence>
<dbReference type="GO" id="GO:0005886">
    <property type="term" value="C:plasma membrane"/>
    <property type="evidence" value="ECO:0007669"/>
    <property type="project" value="UniProtKB-ARBA"/>
</dbReference>
<keyword evidence="4 14" id="KW-0812">Transmembrane</keyword>
<dbReference type="InterPro" id="IPR001245">
    <property type="entry name" value="Ser-Thr/Tyr_kinase_cat_dom"/>
</dbReference>
<comment type="subcellular location">
    <subcellularLocation>
        <location evidence="1">Membrane</location>
        <topology evidence="1">Single-pass membrane protein</topology>
    </subcellularLocation>
</comment>
<evidence type="ECO:0000256" key="8">
    <source>
        <dbReference type="ARBA" id="ARBA00022840"/>
    </source>
</evidence>
<evidence type="ECO:0000256" key="1">
    <source>
        <dbReference type="ARBA" id="ARBA00004167"/>
    </source>
</evidence>
<evidence type="ECO:0000256" key="6">
    <source>
        <dbReference type="ARBA" id="ARBA00022741"/>
    </source>
</evidence>
<feature type="binding site" evidence="12">
    <location>
        <position position="420"/>
    </location>
    <ligand>
        <name>ATP</name>
        <dbReference type="ChEBI" id="CHEBI:30616"/>
    </ligand>
</feature>
<dbReference type="PROSITE" id="PS50011">
    <property type="entry name" value="PROTEIN_KINASE_DOM"/>
    <property type="match status" value="1"/>
</dbReference>
<dbReference type="AlphaFoldDB" id="A0A6J1GGU4"/>
<keyword evidence="11" id="KW-0325">Glycoprotein</keyword>
<organism evidence="16 17">
    <name type="scientific">Cucurbita moschata</name>
    <name type="common">Winter crookneck squash</name>
    <name type="synonym">Cucurbita pepo var. moschata</name>
    <dbReference type="NCBI Taxonomy" id="3662"/>
    <lineage>
        <taxon>Eukaryota</taxon>
        <taxon>Viridiplantae</taxon>
        <taxon>Streptophyta</taxon>
        <taxon>Embryophyta</taxon>
        <taxon>Tracheophyta</taxon>
        <taxon>Spermatophyta</taxon>
        <taxon>Magnoliopsida</taxon>
        <taxon>eudicotyledons</taxon>
        <taxon>Gunneridae</taxon>
        <taxon>Pentapetalae</taxon>
        <taxon>rosids</taxon>
        <taxon>fabids</taxon>
        <taxon>Cucurbitales</taxon>
        <taxon>Cucurbitaceae</taxon>
        <taxon>Cucurbiteae</taxon>
        <taxon>Cucurbita</taxon>
    </lineage>
</organism>
<keyword evidence="6 12" id="KW-0547">Nucleotide-binding</keyword>
<dbReference type="SMART" id="SM00220">
    <property type="entry name" value="S_TKc"/>
    <property type="match status" value="1"/>
</dbReference>
<evidence type="ECO:0000256" key="2">
    <source>
        <dbReference type="ARBA" id="ARBA00022527"/>
    </source>
</evidence>
<evidence type="ECO:0000256" key="7">
    <source>
        <dbReference type="ARBA" id="ARBA00022777"/>
    </source>
</evidence>
<dbReference type="InterPro" id="IPR000719">
    <property type="entry name" value="Prot_kinase_dom"/>
</dbReference>
<dbReference type="KEGG" id="cmos:111454075"/>
<dbReference type="FunFam" id="1.10.510.10:FF:000161">
    <property type="entry name" value="Wall-associated receptor kinase-like 20"/>
    <property type="match status" value="1"/>
</dbReference>
<evidence type="ECO:0000259" key="15">
    <source>
        <dbReference type="PROSITE" id="PS50011"/>
    </source>
</evidence>
<keyword evidence="5" id="KW-0732">Signal</keyword>
<evidence type="ECO:0000256" key="3">
    <source>
        <dbReference type="ARBA" id="ARBA00022679"/>
    </source>
</evidence>
<evidence type="ECO:0000256" key="12">
    <source>
        <dbReference type="PROSITE-ProRule" id="PRU10141"/>
    </source>
</evidence>
<keyword evidence="2" id="KW-0723">Serine/threonine-protein kinase</keyword>
<dbReference type="Pfam" id="PF07714">
    <property type="entry name" value="PK_Tyr_Ser-Thr"/>
    <property type="match status" value="1"/>
</dbReference>
<keyword evidence="7" id="KW-0418">Kinase</keyword>
<name>A0A6J1GGU4_CUCMO</name>
<evidence type="ECO:0000256" key="9">
    <source>
        <dbReference type="ARBA" id="ARBA00022989"/>
    </source>
</evidence>
<evidence type="ECO:0000256" key="14">
    <source>
        <dbReference type="SAM" id="Phobius"/>
    </source>
</evidence>
<dbReference type="Gene3D" id="1.10.510.10">
    <property type="entry name" value="Transferase(Phosphotransferase) domain 1"/>
    <property type="match status" value="1"/>
</dbReference>
<dbReference type="CDD" id="cd14066">
    <property type="entry name" value="STKc_IRAK"/>
    <property type="match status" value="1"/>
</dbReference>